<accession>A0AAW6YGG3</accession>
<dbReference type="AlphaFoldDB" id="A0AAW6YGG3"/>
<keyword evidence="1" id="KW-0067">ATP-binding</keyword>
<dbReference type="Gene3D" id="3.40.50.300">
    <property type="entry name" value="P-loop containing nucleotide triphosphate hydrolases"/>
    <property type="match status" value="1"/>
</dbReference>
<dbReference type="SUPFAM" id="SSF52540">
    <property type="entry name" value="P-loop containing nucleoside triphosphate hydrolases"/>
    <property type="match status" value="1"/>
</dbReference>
<dbReference type="GO" id="GO:0005524">
    <property type="term" value="F:ATP binding"/>
    <property type="evidence" value="ECO:0007669"/>
    <property type="project" value="UniProtKB-KW"/>
</dbReference>
<proteinExistence type="predicted"/>
<sequence>KTDVNLRQALSQYAKDKITLIISQKVSIIRDADKILVLEDNGSVAGLGNHDTLMETSPLYASIVSSQLKEVSE</sequence>
<organism evidence="1 2">
    <name type="scientific">Streptococcus pasteurianus</name>
    <dbReference type="NCBI Taxonomy" id="197614"/>
    <lineage>
        <taxon>Bacteria</taxon>
        <taxon>Bacillati</taxon>
        <taxon>Bacillota</taxon>
        <taxon>Bacilli</taxon>
        <taxon>Lactobacillales</taxon>
        <taxon>Streptococcaceae</taxon>
        <taxon>Streptococcus</taxon>
    </lineage>
</organism>
<dbReference type="InterPro" id="IPR027417">
    <property type="entry name" value="P-loop_NTPase"/>
</dbReference>
<reference evidence="1" key="1">
    <citation type="submission" date="2023-05" db="EMBL/GenBank/DDBJ databases">
        <title>Cataloging the Phylogenetic Diversity of Human Bladder Bacteria.</title>
        <authorList>
            <person name="Du J."/>
        </authorList>
    </citation>
    <scope>NUCLEOTIDE SEQUENCE</scope>
    <source>
        <strain evidence="1">UMB0765</strain>
    </source>
</reference>
<gene>
    <name evidence="1" type="ORF">QP487_12260</name>
</gene>
<protein>
    <submittedName>
        <fullName evidence="1">ABC transporter ATP-binding protein</fullName>
    </submittedName>
</protein>
<feature type="non-terminal residue" evidence="1">
    <location>
        <position position="1"/>
    </location>
</feature>
<dbReference type="Proteomes" id="UP001237917">
    <property type="component" value="Unassembled WGS sequence"/>
</dbReference>
<name>A0AAW6YGG3_9STRE</name>
<comment type="caution">
    <text evidence="1">The sequence shown here is derived from an EMBL/GenBank/DDBJ whole genome shotgun (WGS) entry which is preliminary data.</text>
</comment>
<evidence type="ECO:0000313" key="1">
    <source>
        <dbReference type="EMBL" id="MDK7294184.1"/>
    </source>
</evidence>
<dbReference type="EMBL" id="JASOPU010000245">
    <property type="protein sequence ID" value="MDK7294184.1"/>
    <property type="molecule type" value="Genomic_DNA"/>
</dbReference>
<evidence type="ECO:0000313" key="2">
    <source>
        <dbReference type="Proteomes" id="UP001237917"/>
    </source>
</evidence>
<keyword evidence="1" id="KW-0547">Nucleotide-binding</keyword>